<gene>
    <name evidence="2" type="ORF">BK123_14100</name>
</gene>
<evidence type="ECO:0000313" key="2">
    <source>
        <dbReference type="EMBL" id="OME92995.1"/>
    </source>
</evidence>
<feature type="region of interest" description="Disordered" evidence="1">
    <location>
        <begin position="185"/>
        <end position="234"/>
    </location>
</feature>
<dbReference type="RefSeq" id="WP_076323019.1">
    <property type="nucleotide sequence ID" value="NZ_MRTF01000004.1"/>
</dbReference>
<dbReference type="EMBL" id="MRTF01000004">
    <property type="protein sequence ID" value="OME92995.1"/>
    <property type="molecule type" value="Genomic_DNA"/>
</dbReference>
<dbReference type="Proteomes" id="UP000187074">
    <property type="component" value="Unassembled WGS sequence"/>
</dbReference>
<organism evidence="2 3">
    <name type="scientific">Paenibacillus lautus</name>
    <name type="common">Bacillus lautus</name>
    <dbReference type="NCBI Taxonomy" id="1401"/>
    <lineage>
        <taxon>Bacteria</taxon>
        <taxon>Bacillati</taxon>
        <taxon>Bacillota</taxon>
        <taxon>Bacilli</taxon>
        <taxon>Bacillales</taxon>
        <taxon>Paenibacillaceae</taxon>
        <taxon>Paenibacillus</taxon>
    </lineage>
</organism>
<reference evidence="2 3" key="1">
    <citation type="submission" date="2016-11" db="EMBL/GenBank/DDBJ databases">
        <title>Paenibacillus species isolates.</title>
        <authorList>
            <person name="Beno S.M."/>
        </authorList>
    </citation>
    <scope>NUCLEOTIDE SEQUENCE [LARGE SCALE GENOMIC DNA]</scope>
    <source>
        <strain evidence="2 3">FSL F4-0100</strain>
    </source>
</reference>
<proteinExistence type="predicted"/>
<protein>
    <recommendedName>
        <fullName evidence="4">DUF5709 domain-containing protein</fullName>
    </recommendedName>
</protein>
<feature type="compositionally biased region" description="Acidic residues" evidence="1">
    <location>
        <begin position="187"/>
        <end position="200"/>
    </location>
</feature>
<dbReference type="AlphaFoldDB" id="A0A1R1B2H3"/>
<evidence type="ECO:0000313" key="3">
    <source>
        <dbReference type="Proteomes" id="UP000187074"/>
    </source>
</evidence>
<comment type="caution">
    <text evidence="2">The sequence shown here is derived from an EMBL/GenBank/DDBJ whole genome shotgun (WGS) entry which is preliminary data.</text>
</comment>
<evidence type="ECO:0000256" key="1">
    <source>
        <dbReference type="SAM" id="MobiDB-lite"/>
    </source>
</evidence>
<sequence length="234" mass="25860">MRDENNRNTLADLTYLEFEAKRRVEDTEMIPQDDLRDVNTYTEQSLSSEDADHIAYDLNEAAPADAKPEERMDPDHSAIDAWEATGADPEQWTIADERTFSSSPSEQAEADRIEGDRPVDETYIRDVADDVTDREWRAVEGEPPSRPGDEIIGQYSGDTERRLAADASLTGSGTAFLNQDIFKDYPSGEDEYQPLEDVPDADAIAANSPVDPAAPPTEQMHGIDLLNGSHGGDD</sequence>
<dbReference type="OrthoDB" id="2615543at2"/>
<evidence type="ECO:0008006" key="4">
    <source>
        <dbReference type="Google" id="ProtNLM"/>
    </source>
</evidence>
<feature type="compositionally biased region" description="Basic and acidic residues" evidence="1">
    <location>
        <begin position="109"/>
        <end position="120"/>
    </location>
</feature>
<name>A0A1R1B2H3_PAELA</name>
<feature type="region of interest" description="Disordered" evidence="1">
    <location>
        <begin position="98"/>
        <end position="120"/>
    </location>
</feature>
<accession>A0A1R1B2H3</accession>